<evidence type="ECO:0000313" key="13">
    <source>
        <dbReference type="EMBL" id="GLF99268.1"/>
    </source>
</evidence>
<keyword evidence="5" id="KW-0963">Cytoplasm</keyword>
<dbReference type="Gene3D" id="3.40.50.150">
    <property type="entry name" value="Vaccinia Virus protein VP39"/>
    <property type="match status" value="1"/>
</dbReference>
<evidence type="ECO:0000256" key="9">
    <source>
        <dbReference type="ARBA" id="ARBA00030757"/>
    </source>
</evidence>
<feature type="region of interest" description="Disordered" evidence="12">
    <location>
        <begin position="366"/>
        <end position="390"/>
    </location>
</feature>
<proteinExistence type="inferred from homology"/>
<dbReference type="InterPro" id="IPR027573">
    <property type="entry name" value="Methyltran_FxLD"/>
</dbReference>
<comment type="caution">
    <text evidence="13">The sequence shown here is derived from an EMBL/GenBank/DDBJ whole genome shotgun (WGS) entry which is preliminary data.</text>
</comment>
<dbReference type="RefSeq" id="WP_323451215.1">
    <property type="nucleotide sequence ID" value="NZ_BSBI01000019.1"/>
</dbReference>
<keyword evidence="8" id="KW-0949">S-adenosyl-L-methionine</keyword>
<evidence type="ECO:0000313" key="14">
    <source>
        <dbReference type="Proteomes" id="UP001291653"/>
    </source>
</evidence>
<dbReference type="InterPro" id="IPR029063">
    <property type="entry name" value="SAM-dependent_MTases_sf"/>
</dbReference>
<evidence type="ECO:0000256" key="5">
    <source>
        <dbReference type="ARBA" id="ARBA00022490"/>
    </source>
</evidence>
<evidence type="ECO:0000256" key="12">
    <source>
        <dbReference type="SAM" id="MobiDB-lite"/>
    </source>
</evidence>
<evidence type="ECO:0000256" key="1">
    <source>
        <dbReference type="ARBA" id="ARBA00004496"/>
    </source>
</evidence>
<keyword evidence="14" id="KW-1185">Reference proteome</keyword>
<evidence type="ECO:0000256" key="6">
    <source>
        <dbReference type="ARBA" id="ARBA00022603"/>
    </source>
</evidence>
<dbReference type="EC" id="2.1.1.77" evidence="3"/>
<dbReference type="SUPFAM" id="SSF53335">
    <property type="entry name" value="S-adenosyl-L-methionine-dependent methyltransferases"/>
    <property type="match status" value="1"/>
</dbReference>
<dbReference type="InterPro" id="IPR000682">
    <property type="entry name" value="PCMT"/>
</dbReference>
<dbReference type="NCBIfam" id="TIGR04364">
    <property type="entry name" value="methyltran_FxLD"/>
    <property type="match status" value="1"/>
</dbReference>
<feature type="compositionally biased region" description="Basic and acidic residues" evidence="12">
    <location>
        <begin position="418"/>
        <end position="429"/>
    </location>
</feature>
<dbReference type="PANTHER" id="PTHR11579:SF0">
    <property type="entry name" value="PROTEIN-L-ISOASPARTATE(D-ASPARTATE) O-METHYLTRANSFERASE"/>
    <property type="match status" value="1"/>
</dbReference>
<feature type="region of interest" description="Disordered" evidence="12">
    <location>
        <begin position="408"/>
        <end position="429"/>
    </location>
</feature>
<comment type="subcellular location">
    <subcellularLocation>
        <location evidence="1">Cytoplasm</location>
    </subcellularLocation>
</comment>
<dbReference type="GO" id="GO:0032259">
    <property type="term" value="P:methylation"/>
    <property type="evidence" value="ECO:0007669"/>
    <property type="project" value="UniProtKB-KW"/>
</dbReference>
<evidence type="ECO:0000256" key="4">
    <source>
        <dbReference type="ARBA" id="ARBA00013346"/>
    </source>
</evidence>
<dbReference type="Pfam" id="PF01135">
    <property type="entry name" value="PCMT"/>
    <property type="match status" value="1"/>
</dbReference>
<evidence type="ECO:0000256" key="10">
    <source>
        <dbReference type="ARBA" id="ARBA00031323"/>
    </source>
</evidence>
<sequence>MPEKTEETRAAELRDQVVNELIADGAITSDAVADVLRTVPRHLFTPEASLEDAYSAYNAVITKRDGSGSAVSSVSAPQIQAFMLEQAGIRPGMRVLEIGSGGLNAAYLATLAGGAGEVTTVDIDPEVTDRASRLLKENGYPQVRVVTADAHQGVPDHAPYDRIIVTVGAWDIPPAWTNQLTEHGRIVVPLRMRGLMRSVALQRVGDHLFSTSARICGFVPMQGAGARESRVLLPTGTDEIALRFDDGLPTDPSLLDNAVRTPRVEIWTGVRVKRGVPVDSLQLYLATVLPGFCTMALEPALDTGLVAPYNKRFSLAAVSGDGRDFAYVTPRPAIGDDTHFEYGVHALGPGATGFAEEVAEHLRDWDRDHRDGPGPRITVHPAGTPDDRMSAPADARIIEKEHSRIALSWSTVPAADQDIPHHTTEEEGE</sequence>
<dbReference type="Proteomes" id="UP001291653">
    <property type="component" value="Unassembled WGS sequence"/>
</dbReference>
<organism evidence="13 14">
    <name type="scientific">Streptomyces yaizuensis</name>
    <dbReference type="NCBI Taxonomy" id="2989713"/>
    <lineage>
        <taxon>Bacteria</taxon>
        <taxon>Bacillati</taxon>
        <taxon>Actinomycetota</taxon>
        <taxon>Actinomycetes</taxon>
        <taxon>Kitasatosporales</taxon>
        <taxon>Streptomycetaceae</taxon>
        <taxon>Streptomyces</taxon>
    </lineage>
</organism>
<keyword evidence="6 13" id="KW-0489">Methyltransferase</keyword>
<evidence type="ECO:0000256" key="2">
    <source>
        <dbReference type="ARBA" id="ARBA00005369"/>
    </source>
</evidence>
<dbReference type="PANTHER" id="PTHR11579">
    <property type="entry name" value="PROTEIN-L-ISOASPARTATE O-METHYLTRANSFERASE"/>
    <property type="match status" value="1"/>
</dbReference>
<evidence type="ECO:0000256" key="3">
    <source>
        <dbReference type="ARBA" id="ARBA00011890"/>
    </source>
</evidence>
<reference evidence="13 14" key="1">
    <citation type="submission" date="2022-10" db="EMBL/GenBank/DDBJ databases">
        <title>Draft genome sequence of Streptomyces sp. YSPA8.</title>
        <authorList>
            <person name="Moriuchi R."/>
            <person name="Dohra H."/>
            <person name="Yamamura H."/>
            <person name="Kodani S."/>
        </authorList>
    </citation>
    <scope>NUCLEOTIDE SEQUENCE [LARGE SCALE GENOMIC DNA]</scope>
    <source>
        <strain evidence="13 14">YSPA8</strain>
    </source>
</reference>
<accession>A0ABQ5P9K5</accession>
<evidence type="ECO:0000256" key="8">
    <source>
        <dbReference type="ARBA" id="ARBA00022691"/>
    </source>
</evidence>
<evidence type="ECO:0000256" key="7">
    <source>
        <dbReference type="ARBA" id="ARBA00022679"/>
    </source>
</evidence>
<comment type="similarity">
    <text evidence="2">Belongs to the methyltransferase superfamily. L-isoaspartyl/D-aspartyl protein methyltransferase family.</text>
</comment>
<dbReference type="EMBL" id="BSBI01000019">
    <property type="protein sequence ID" value="GLF99268.1"/>
    <property type="molecule type" value="Genomic_DNA"/>
</dbReference>
<evidence type="ECO:0000256" key="11">
    <source>
        <dbReference type="ARBA" id="ARBA00031350"/>
    </source>
</evidence>
<dbReference type="CDD" id="cd02440">
    <property type="entry name" value="AdoMet_MTases"/>
    <property type="match status" value="1"/>
</dbReference>
<name>A0ABQ5P9K5_9ACTN</name>
<keyword evidence="7" id="KW-0808">Transferase</keyword>
<gene>
    <name evidence="13" type="primary">fxlM</name>
    <name evidence="13" type="ORF">SYYSPA8_33245</name>
</gene>
<dbReference type="GO" id="GO:0008168">
    <property type="term" value="F:methyltransferase activity"/>
    <property type="evidence" value="ECO:0007669"/>
    <property type="project" value="UniProtKB-KW"/>
</dbReference>
<protein>
    <recommendedName>
        <fullName evidence="4">Protein-L-isoaspartate O-methyltransferase</fullName>
        <ecNumber evidence="3">2.1.1.77</ecNumber>
    </recommendedName>
    <alternativeName>
        <fullName evidence="11">L-isoaspartyl protein carboxyl methyltransferase</fullName>
    </alternativeName>
    <alternativeName>
        <fullName evidence="9">Protein L-isoaspartyl methyltransferase</fullName>
    </alternativeName>
    <alternativeName>
        <fullName evidence="10">Protein-beta-aspartate methyltransferase</fullName>
    </alternativeName>
</protein>